<dbReference type="Gene3D" id="1.20.210.10">
    <property type="entry name" value="Cytochrome c oxidase-like, subunit I domain"/>
    <property type="match status" value="2"/>
</dbReference>
<dbReference type="GO" id="GO:0020037">
    <property type="term" value="F:heme binding"/>
    <property type="evidence" value="ECO:0007669"/>
    <property type="project" value="InterPro"/>
</dbReference>
<dbReference type="GO" id="GO:0005739">
    <property type="term" value="C:mitochondrion"/>
    <property type="evidence" value="ECO:0007669"/>
    <property type="project" value="GOC"/>
</dbReference>
<comment type="similarity">
    <text evidence="3">Belongs to the heme-copper respiratory oxidase family.</text>
</comment>
<evidence type="ECO:0000256" key="6">
    <source>
        <dbReference type="ARBA" id="ARBA00022967"/>
    </source>
</evidence>
<dbReference type="InterPro" id="IPR000883">
    <property type="entry name" value="Cyt_C_Oxase_1"/>
</dbReference>
<comment type="cofactor">
    <cofactor evidence="1">
        <name>heme</name>
        <dbReference type="ChEBI" id="CHEBI:30413"/>
    </cofactor>
</comment>
<evidence type="ECO:0000256" key="5">
    <source>
        <dbReference type="ARBA" id="ARBA00022660"/>
    </source>
</evidence>
<reference evidence="12 13" key="2">
    <citation type="submission" date="2018-10" db="EMBL/GenBank/DDBJ databases">
        <authorList>
            <consortium name="Pathogen Informatics"/>
        </authorList>
    </citation>
    <scope>NUCLEOTIDE SEQUENCE [LARGE SCALE GENOMIC DNA]</scope>
</reference>
<feature type="transmembrane region" description="Helical" evidence="10">
    <location>
        <begin position="104"/>
        <end position="133"/>
    </location>
</feature>
<keyword evidence="5" id="KW-0813">Transport</keyword>
<reference evidence="14" key="1">
    <citation type="submission" date="2017-02" db="UniProtKB">
        <authorList>
            <consortium name="WormBaseParasite"/>
        </authorList>
    </citation>
    <scope>IDENTIFICATION</scope>
</reference>
<comment type="pathway">
    <text evidence="2">Energy metabolism; oxidative phosphorylation.</text>
</comment>
<feature type="transmembrane region" description="Helical" evidence="10">
    <location>
        <begin position="63"/>
        <end position="84"/>
    </location>
</feature>
<dbReference type="SUPFAM" id="SSF81442">
    <property type="entry name" value="Cytochrome c oxidase subunit I-like"/>
    <property type="match status" value="1"/>
</dbReference>
<protein>
    <recommendedName>
        <fullName evidence="4">Cytochrome c oxidase subunit 1</fullName>
    </recommendedName>
    <alternativeName>
        <fullName evidence="8">Cytochrome c oxidase polypeptide I</fullName>
    </alternativeName>
</protein>
<evidence type="ECO:0000256" key="1">
    <source>
        <dbReference type="ARBA" id="ARBA00001971"/>
    </source>
</evidence>
<dbReference type="InterPro" id="IPR023616">
    <property type="entry name" value="Cyt_c_oxase-like_su1_dom"/>
</dbReference>
<feature type="domain" description="Cytochrome oxidase subunit I profile" evidence="11">
    <location>
        <begin position="39"/>
        <end position="182"/>
    </location>
</feature>
<sequence length="182" mass="20090">MFVDSGSGTSWTLYPTLRTIGHTGGAVDLVCFGLHVAGVYILILPAFGIVSHRILCLTGKKEVFGHLGMIYAIISIGLIGRVVWGHHMFTIGFDIRTHNVVHDSYFVVAHFHYVLSMGAVFGILTGVNLWWGVITGCVLSKVKMMAAFIFIFIGVNLTFFPIHLSGLKGIPRKIVDYPDYYL</sequence>
<dbReference type="EMBL" id="UXUI01001895">
    <property type="protein sequence ID" value="VDD85510.1"/>
    <property type="molecule type" value="Genomic_DNA"/>
</dbReference>
<evidence type="ECO:0000256" key="8">
    <source>
        <dbReference type="ARBA" id="ARBA00032715"/>
    </source>
</evidence>
<dbReference type="Proteomes" id="UP000274131">
    <property type="component" value="Unassembled WGS sequence"/>
</dbReference>
<organism evidence="14">
    <name type="scientific">Enterobius vermicularis</name>
    <name type="common">Human pinworm</name>
    <dbReference type="NCBI Taxonomy" id="51028"/>
    <lineage>
        <taxon>Eukaryota</taxon>
        <taxon>Metazoa</taxon>
        <taxon>Ecdysozoa</taxon>
        <taxon>Nematoda</taxon>
        <taxon>Chromadorea</taxon>
        <taxon>Rhabditida</taxon>
        <taxon>Spirurina</taxon>
        <taxon>Oxyuridomorpha</taxon>
        <taxon>Oxyuroidea</taxon>
        <taxon>Oxyuridae</taxon>
        <taxon>Enterobius</taxon>
    </lineage>
</organism>
<dbReference type="GO" id="GO:0015990">
    <property type="term" value="P:electron transport coupled proton transport"/>
    <property type="evidence" value="ECO:0007669"/>
    <property type="project" value="TreeGrafter"/>
</dbReference>
<evidence type="ECO:0000313" key="14">
    <source>
        <dbReference type="WBParaSite" id="EVEC_0000093201-mRNA-1"/>
    </source>
</evidence>
<dbReference type="STRING" id="51028.A0A0N4UU88"/>
<dbReference type="InterPro" id="IPR036927">
    <property type="entry name" value="Cyt_c_oxase-like_su1_sf"/>
</dbReference>
<dbReference type="GO" id="GO:0006123">
    <property type="term" value="P:mitochondrial electron transport, cytochrome c to oxygen"/>
    <property type="evidence" value="ECO:0007669"/>
    <property type="project" value="TreeGrafter"/>
</dbReference>
<comment type="catalytic activity">
    <reaction evidence="9">
        <text>4 Fe(II)-[cytochrome c] + O2 + 8 H(+)(in) = 4 Fe(III)-[cytochrome c] + 2 H2O + 4 H(+)(out)</text>
        <dbReference type="Rhea" id="RHEA:11436"/>
        <dbReference type="Rhea" id="RHEA-COMP:10350"/>
        <dbReference type="Rhea" id="RHEA-COMP:14399"/>
        <dbReference type="ChEBI" id="CHEBI:15377"/>
        <dbReference type="ChEBI" id="CHEBI:15378"/>
        <dbReference type="ChEBI" id="CHEBI:15379"/>
        <dbReference type="ChEBI" id="CHEBI:29033"/>
        <dbReference type="ChEBI" id="CHEBI:29034"/>
        <dbReference type="EC" id="7.1.1.9"/>
    </reaction>
    <physiologicalReaction direction="left-to-right" evidence="9">
        <dbReference type="Rhea" id="RHEA:11437"/>
    </physiologicalReaction>
</comment>
<keyword evidence="10" id="KW-0472">Membrane</keyword>
<name>A0A0N4UU88_ENTVE</name>
<evidence type="ECO:0000256" key="4">
    <source>
        <dbReference type="ARBA" id="ARBA00015947"/>
    </source>
</evidence>
<dbReference type="UniPathway" id="UPA00705"/>
<dbReference type="GO" id="GO:0016020">
    <property type="term" value="C:membrane"/>
    <property type="evidence" value="ECO:0007669"/>
    <property type="project" value="InterPro"/>
</dbReference>
<dbReference type="PANTHER" id="PTHR10422">
    <property type="entry name" value="CYTOCHROME C OXIDASE SUBUNIT 1"/>
    <property type="match status" value="1"/>
</dbReference>
<keyword evidence="7" id="KW-0249">Electron transport</keyword>
<dbReference type="Pfam" id="PF00115">
    <property type="entry name" value="COX1"/>
    <property type="match status" value="2"/>
</dbReference>
<dbReference type="PANTHER" id="PTHR10422:SF18">
    <property type="entry name" value="CYTOCHROME C OXIDASE SUBUNIT 1"/>
    <property type="match status" value="1"/>
</dbReference>
<proteinExistence type="inferred from homology"/>
<gene>
    <name evidence="12" type="ORF">EVEC_LOCUS653</name>
</gene>
<feature type="transmembrane region" description="Helical" evidence="10">
    <location>
        <begin position="32"/>
        <end position="51"/>
    </location>
</feature>
<feature type="transmembrane region" description="Helical" evidence="10">
    <location>
        <begin position="145"/>
        <end position="164"/>
    </location>
</feature>
<evidence type="ECO:0000256" key="7">
    <source>
        <dbReference type="ARBA" id="ARBA00022982"/>
    </source>
</evidence>
<dbReference type="WBParaSite" id="EVEC_0000093201-mRNA-1">
    <property type="protein sequence ID" value="EVEC_0000093201-mRNA-1"/>
    <property type="gene ID" value="EVEC_0000093201"/>
</dbReference>
<evidence type="ECO:0000256" key="9">
    <source>
        <dbReference type="ARBA" id="ARBA00049512"/>
    </source>
</evidence>
<evidence type="ECO:0000259" key="11">
    <source>
        <dbReference type="PROSITE" id="PS50855"/>
    </source>
</evidence>
<evidence type="ECO:0000256" key="2">
    <source>
        <dbReference type="ARBA" id="ARBA00004673"/>
    </source>
</evidence>
<accession>A0A0N4UU88</accession>
<evidence type="ECO:0000256" key="3">
    <source>
        <dbReference type="ARBA" id="ARBA00009578"/>
    </source>
</evidence>
<dbReference type="AlphaFoldDB" id="A0A0N4UU88"/>
<keyword evidence="10" id="KW-0812">Transmembrane</keyword>
<dbReference type="GO" id="GO:0004129">
    <property type="term" value="F:cytochrome-c oxidase activity"/>
    <property type="evidence" value="ECO:0007669"/>
    <property type="project" value="UniProtKB-EC"/>
</dbReference>
<evidence type="ECO:0000313" key="13">
    <source>
        <dbReference type="Proteomes" id="UP000274131"/>
    </source>
</evidence>
<dbReference type="PROSITE" id="PS50855">
    <property type="entry name" value="COX1"/>
    <property type="match status" value="1"/>
</dbReference>
<evidence type="ECO:0000256" key="10">
    <source>
        <dbReference type="SAM" id="Phobius"/>
    </source>
</evidence>
<dbReference type="OrthoDB" id="5874796at2759"/>
<keyword evidence="6" id="KW-1278">Translocase</keyword>
<keyword evidence="5" id="KW-0679">Respiratory chain</keyword>
<evidence type="ECO:0000313" key="12">
    <source>
        <dbReference type="EMBL" id="VDD85510.1"/>
    </source>
</evidence>
<keyword evidence="10" id="KW-1133">Transmembrane helix</keyword>
<keyword evidence="13" id="KW-1185">Reference proteome</keyword>